<gene>
    <name evidence="21" type="ORF">U0070_008570</name>
</gene>
<keyword evidence="8" id="KW-0812">Transmembrane</keyword>
<dbReference type="Gene3D" id="3.40.50.2000">
    <property type="entry name" value="Glycogen Phosphorylase B"/>
    <property type="match status" value="1"/>
</dbReference>
<evidence type="ECO:0000256" key="1">
    <source>
        <dbReference type="ARBA" id="ARBA00004389"/>
    </source>
</evidence>
<keyword evidence="11" id="KW-1133">Transmembrane helix</keyword>
<evidence type="ECO:0000256" key="12">
    <source>
        <dbReference type="ARBA" id="ARBA00023136"/>
    </source>
</evidence>
<evidence type="ECO:0000256" key="3">
    <source>
        <dbReference type="ARBA" id="ARBA00012611"/>
    </source>
</evidence>
<dbReference type="EMBL" id="JBBHLL010000037">
    <property type="protein sequence ID" value="KAK7825814.1"/>
    <property type="molecule type" value="Genomic_DNA"/>
</dbReference>
<evidence type="ECO:0000256" key="18">
    <source>
        <dbReference type="ARBA" id="ARBA00061237"/>
    </source>
</evidence>
<evidence type="ECO:0000256" key="6">
    <source>
        <dbReference type="ARBA" id="ARBA00022676"/>
    </source>
</evidence>
<evidence type="ECO:0000256" key="2">
    <source>
        <dbReference type="ARBA" id="ARBA00004922"/>
    </source>
</evidence>
<evidence type="ECO:0000313" key="21">
    <source>
        <dbReference type="EMBL" id="KAK7825814.1"/>
    </source>
</evidence>
<dbReference type="GO" id="GO:0004578">
    <property type="term" value="F:chitobiosyldiphosphodolichol beta-mannosyltransferase activity"/>
    <property type="evidence" value="ECO:0007669"/>
    <property type="project" value="UniProtKB-EC"/>
</dbReference>
<dbReference type="EC" id="2.4.1.142" evidence="3"/>
<comment type="similarity">
    <text evidence="18">Belongs to the glycosyltransferase group 1 family. Glycosyltransferase 33 subfamily.</text>
</comment>
<evidence type="ECO:0000256" key="19">
    <source>
        <dbReference type="ARBA" id="ARBA00082785"/>
    </source>
</evidence>
<name>A0AAW0JFZ6_MYOGA</name>
<comment type="pathway">
    <text evidence="2">Protein modification; protein glycosylation.</text>
</comment>
<evidence type="ECO:0000256" key="10">
    <source>
        <dbReference type="ARBA" id="ARBA00022968"/>
    </source>
</evidence>
<dbReference type="AlphaFoldDB" id="A0AAW0JFZ6"/>
<evidence type="ECO:0000256" key="11">
    <source>
        <dbReference type="ARBA" id="ARBA00022989"/>
    </source>
</evidence>
<comment type="catalytic activity">
    <reaction evidence="16">
        <text>an N,N'-diacetylchitobiosyl-diphospho-di-trans,poly-cis-dolichol + GDP-alpha-D-mannose = a beta-D-Man-(1-&gt;4)-beta-D-GlcNAc-(1-&gt;4)-alpha-D-GlcNAc-diphospho-di-trans,poly-cis-dolichol + GDP + H(+)</text>
        <dbReference type="Rhea" id="RHEA:13865"/>
        <dbReference type="Rhea" id="RHEA-COMP:19510"/>
        <dbReference type="Rhea" id="RHEA-COMP:19511"/>
        <dbReference type="ChEBI" id="CHEBI:15378"/>
        <dbReference type="ChEBI" id="CHEBI:57269"/>
        <dbReference type="ChEBI" id="CHEBI:57527"/>
        <dbReference type="ChEBI" id="CHEBI:58189"/>
        <dbReference type="ChEBI" id="CHEBI:58472"/>
        <dbReference type="EC" id="2.4.1.142"/>
    </reaction>
    <physiologicalReaction direction="left-to-right" evidence="16">
        <dbReference type="Rhea" id="RHEA:13866"/>
    </physiologicalReaction>
</comment>
<dbReference type="PANTHER" id="PTHR13036">
    <property type="entry name" value="BETA1,4 MANNOSYLTRANSFERASE"/>
    <property type="match status" value="1"/>
</dbReference>
<reference evidence="21 22" key="1">
    <citation type="journal article" date="2023" name="bioRxiv">
        <title>Conserved and derived expression patterns and positive selection on dental genes reveal complex evolutionary context of ever-growing rodent molars.</title>
        <authorList>
            <person name="Calamari Z.T."/>
            <person name="Song A."/>
            <person name="Cohen E."/>
            <person name="Akter M."/>
            <person name="Roy R.D."/>
            <person name="Hallikas O."/>
            <person name="Christensen M.M."/>
            <person name="Li P."/>
            <person name="Marangoni P."/>
            <person name="Jernvall J."/>
            <person name="Klein O.D."/>
        </authorList>
    </citation>
    <scope>NUCLEOTIDE SEQUENCE [LARGE SCALE GENOMIC DNA]</scope>
    <source>
        <strain evidence="21">V071</strain>
    </source>
</reference>
<proteinExistence type="inferred from homology"/>
<dbReference type="GO" id="GO:0005789">
    <property type="term" value="C:endoplasmic reticulum membrane"/>
    <property type="evidence" value="ECO:0007669"/>
    <property type="project" value="UniProtKB-SubCell"/>
</dbReference>
<dbReference type="CDD" id="cd03816">
    <property type="entry name" value="GT33_ALG1-like"/>
    <property type="match status" value="1"/>
</dbReference>
<evidence type="ECO:0000313" key="22">
    <source>
        <dbReference type="Proteomes" id="UP001488838"/>
    </source>
</evidence>
<evidence type="ECO:0000256" key="17">
    <source>
        <dbReference type="ARBA" id="ARBA00056362"/>
    </source>
</evidence>
<keyword evidence="22" id="KW-1185">Reference proteome</keyword>
<keyword evidence="12" id="KW-0472">Membrane</keyword>
<keyword evidence="6" id="KW-0328">Glycosyltransferase</keyword>
<dbReference type="FunFam" id="3.40.50.2000:FF:000096">
    <property type="entry name" value="ALG1, chitobiosyldiphosphodolichol beta-mannosyltransferase"/>
    <property type="match status" value="1"/>
</dbReference>
<evidence type="ECO:0000256" key="16">
    <source>
        <dbReference type="ARBA" id="ARBA00045071"/>
    </source>
</evidence>
<comment type="caution">
    <text evidence="21">The sequence shown here is derived from an EMBL/GenBank/DDBJ whole genome shotgun (WGS) entry which is preliminary data.</text>
</comment>
<evidence type="ECO:0000256" key="5">
    <source>
        <dbReference type="ARBA" id="ARBA00022553"/>
    </source>
</evidence>
<evidence type="ECO:0000256" key="13">
    <source>
        <dbReference type="ARBA" id="ARBA00031434"/>
    </source>
</evidence>
<accession>A0AAW0JFZ6</accession>
<comment type="function">
    <text evidence="17">Mannosyltransferase that operates in the biosynthetic pathway of dolichol-linked oligosaccharides, the glycan precursors employed in protein asparagine (N)-glycosylation. The assembly of dolichol-linked oligosaccharides begins on the cytosolic side of the endoplasmic reticulum membrane and finishes in its lumen. The sequential addition of sugars to dolichol pyrophosphate produces dolichol-linked oligosaccharides containing fourteen sugars, including two GlcNAcs, nine mannoses and three glucoses. Once assembled, the oligosaccharide is transferred from the lipid to nascent proteins by oligosaccharyltransferases. Catalyzes, on the cytoplasmic face of the endoplasmic reticulum, the addition of the first mannose residues to the dolichol-linked oligosaccharide chain, to produce Man1GlcNAc(2)-PP-dolichol core oligosaccharide. Man1GlcNAc(2)-PP-dolichol is a substrate for ALG2, the following enzyme in the biosynthetic pathway.</text>
</comment>
<keyword evidence="7" id="KW-0808">Transferase</keyword>
<protein>
    <recommendedName>
        <fullName evidence="4">Chitobiosyldiphosphodolichol beta-mannosyltransferase</fullName>
        <ecNumber evidence="3">2.4.1.142</ecNumber>
    </recommendedName>
    <alternativeName>
        <fullName evidence="19">Asparagine-linked glycosylation protein 1 homolog</fullName>
    </alternativeName>
    <alternativeName>
        <fullName evidence="14">Beta-1,4-mannosyltransferase</fullName>
    </alternativeName>
    <alternativeName>
        <fullName evidence="15">GDP-Man:GlcNAc2-PP-dolichol mannosyltransferase</fullName>
    </alternativeName>
    <alternativeName>
        <fullName evidence="13">GDP-mannose-dolichol diphosphochitobiose mannosyltransferase</fullName>
    </alternativeName>
</protein>
<dbReference type="SUPFAM" id="SSF53756">
    <property type="entry name" value="UDP-Glycosyltransferase/glycogen phosphorylase"/>
    <property type="match status" value="1"/>
</dbReference>
<dbReference type="Pfam" id="PF13692">
    <property type="entry name" value="Glyco_trans_1_4"/>
    <property type="match status" value="1"/>
</dbReference>
<feature type="chain" id="PRO_5043788231" description="Chitobiosyldiphosphodolichol beta-mannosyltransferase" evidence="20">
    <location>
        <begin position="22"/>
        <end position="535"/>
    </location>
</feature>
<evidence type="ECO:0000256" key="7">
    <source>
        <dbReference type="ARBA" id="ARBA00022679"/>
    </source>
</evidence>
<feature type="signal peptide" evidence="20">
    <location>
        <begin position="1"/>
        <end position="21"/>
    </location>
</feature>
<keyword evidence="9" id="KW-0256">Endoplasmic reticulum</keyword>
<dbReference type="Proteomes" id="UP001488838">
    <property type="component" value="Unassembled WGS sequence"/>
</dbReference>
<evidence type="ECO:0000256" key="15">
    <source>
        <dbReference type="ARBA" id="ARBA00033088"/>
    </source>
</evidence>
<keyword evidence="10" id="KW-0735">Signal-anchor</keyword>
<dbReference type="PANTHER" id="PTHR13036:SF0">
    <property type="entry name" value="CHITOBIOSYLDIPHOSPHODOLICHOL BETA-MANNOSYLTRANSFERASE"/>
    <property type="match status" value="1"/>
</dbReference>
<evidence type="ECO:0000256" key="14">
    <source>
        <dbReference type="ARBA" id="ARBA00031566"/>
    </source>
</evidence>
<dbReference type="InterPro" id="IPR026051">
    <property type="entry name" value="ALG1-like"/>
</dbReference>
<sequence>MAASCVAVLALALLLPVLLLCAWKRGRQAGASVHVVVVVLGDVGRSPRMQYHALSLAQSGFSVTLLGFYSLDRCFLVSESSLCQPPFTIREDYEEIGCKVPFNSPSTGSTDVRELILRPVTTSDTLKDTFAFADSKPRDELLQSDRIQIVKLTELPSLGAGPRVLQYGVKVIFQAVYLLWKLMCTDPAAYIFLQNPPGLPAIAVCWLVGCICGSKLVIDWHNYGYSIMGLVHGPRHPIVLLAKWYEKFFGRLSHLNLCVTSAMREDLAENWHIRAVTVYDKPASFFKETPLDQQHELFMKLSRTYSPFQSSSAPSDPSVERSAFTERDCQSGVVRRLHGRPALLVSSTSWTEDEDFSILLGALEKFEQLTLSGDSLPSLVCVITVTFLLCEGKGPLREHYRHLISQKHLRHVQFCTPWLEAEDYPLLLGSADLGVCLHMSSSGLDLPMKVVDMFGCCLPVCAVNFKCLHELVKHGENGLVFKDAEELAAQLQMLFLKFPDPDGKLNQFRKELRESEQLRWDESWQRTVLPLVTHK</sequence>
<keyword evidence="20" id="KW-0732">Signal</keyword>
<evidence type="ECO:0000256" key="9">
    <source>
        <dbReference type="ARBA" id="ARBA00022824"/>
    </source>
</evidence>
<organism evidence="21 22">
    <name type="scientific">Myodes glareolus</name>
    <name type="common">Bank vole</name>
    <name type="synonym">Clethrionomys glareolus</name>
    <dbReference type="NCBI Taxonomy" id="447135"/>
    <lineage>
        <taxon>Eukaryota</taxon>
        <taxon>Metazoa</taxon>
        <taxon>Chordata</taxon>
        <taxon>Craniata</taxon>
        <taxon>Vertebrata</taxon>
        <taxon>Euteleostomi</taxon>
        <taxon>Mammalia</taxon>
        <taxon>Eutheria</taxon>
        <taxon>Euarchontoglires</taxon>
        <taxon>Glires</taxon>
        <taxon>Rodentia</taxon>
        <taxon>Myomorpha</taxon>
        <taxon>Muroidea</taxon>
        <taxon>Cricetidae</taxon>
        <taxon>Arvicolinae</taxon>
        <taxon>Myodes</taxon>
    </lineage>
</organism>
<comment type="subcellular location">
    <subcellularLocation>
        <location evidence="1">Endoplasmic reticulum membrane</location>
        <topology evidence="1">Single-pass membrane protein</topology>
    </subcellularLocation>
</comment>
<evidence type="ECO:0000256" key="8">
    <source>
        <dbReference type="ARBA" id="ARBA00022692"/>
    </source>
</evidence>
<evidence type="ECO:0000256" key="4">
    <source>
        <dbReference type="ARBA" id="ARBA00015841"/>
    </source>
</evidence>
<keyword evidence="5" id="KW-0597">Phosphoprotein</keyword>
<evidence type="ECO:0000256" key="20">
    <source>
        <dbReference type="SAM" id="SignalP"/>
    </source>
</evidence>